<evidence type="ECO:0000256" key="3">
    <source>
        <dbReference type="ARBA" id="ARBA00023163"/>
    </source>
</evidence>
<keyword evidence="1" id="KW-0805">Transcription regulation</keyword>
<evidence type="ECO:0000256" key="1">
    <source>
        <dbReference type="ARBA" id="ARBA00023015"/>
    </source>
</evidence>
<dbReference type="Proteomes" id="UP001597548">
    <property type="component" value="Unassembled WGS sequence"/>
</dbReference>
<gene>
    <name evidence="5" type="ORF">ACFS29_10255</name>
</gene>
<dbReference type="InterPro" id="IPR020449">
    <property type="entry name" value="Tscrpt_reg_AraC-type_HTH"/>
</dbReference>
<dbReference type="PANTHER" id="PTHR47893:SF1">
    <property type="entry name" value="REGULATORY PROTEIN PCHR"/>
    <property type="match status" value="1"/>
</dbReference>
<accession>A0ABW5ZVF8</accession>
<name>A0ABW5ZVF8_9FLAO</name>
<dbReference type="InterPro" id="IPR009057">
    <property type="entry name" value="Homeodomain-like_sf"/>
</dbReference>
<keyword evidence="2" id="KW-0238">DNA-binding</keyword>
<comment type="caution">
    <text evidence="5">The sequence shown here is derived from an EMBL/GenBank/DDBJ whole genome shotgun (WGS) entry which is preliminary data.</text>
</comment>
<dbReference type="PANTHER" id="PTHR47893">
    <property type="entry name" value="REGULATORY PROTEIN PCHR"/>
    <property type="match status" value="1"/>
</dbReference>
<evidence type="ECO:0000313" key="5">
    <source>
        <dbReference type="EMBL" id="MFD2916023.1"/>
    </source>
</evidence>
<dbReference type="PRINTS" id="PR00032">
    <property type="entry name" value="HTHARAC"/>
</dbReference>
<dbReference type="PROSITE" id="PS01124">
    <property type="entry name" value="HTH_ARAC_FAMILY_2"/>
    <property type="match status" value="1"/>
</dbReference>
<dbReference type="EMBL" id="JBHUOS010000009">
    <property type="protein sequence ID" value="MFD2916023.1"/>
    <property type="molecule type" value="Genomic_DNA"/>
</dbReference>
<dbReference type="SMART" id="SM00342">
    <property type="entry name" value="HTH_ARAC"/>
    <property type="match status" value="1"/>
</dbReference>
<reference evidence="6" key="1">
    <citation type="journal article" date="2019" name="Int. J. Syst. Evol. Microbiol.">
        <title>The Global Catalogue of Microorganisms (GCM) 10K type strain sequencing project: providing services to taxonomists for standard genome sequencing and annotation.</title>
        <authorList>
            <consortium name="The Broad Institute Genomics Platform"/>
            <consortium name="The Broad Institute Genome Sequencing Center for Infectious Disease"/>
            <person name="Wu L."/>
            <person name="Ma J."/>
        </authorList>
    </citation>
    <scope>NUCLEOTIDE SEQUENCE [LARGE SCALE GENOMIC DNA]</scope>
    <source>
        <strain evidence="6">KCTC 32514</strain>
    </source>
</reference>
<keyword evidence="3" id="KW-0804">Transcription</keyword>
<dbReference type="InterPro" id="IPR053142">
    <property type="entry name" value="PchR_regulatory_protein"/>
</dbReference>
<evidence type="ECO:0000256" key="2">
    <source>
        <dbReference type="ARBA" id="ARBA00023125"/>
    </source>
</evidence>
<sequence length="373" mass="43265">MKTIEIIEVKHKPLAKQSFSHLENVNLIEQKDISLSDQLLNFVSESIDFESNHTVNGTKELLIKNSYGGGKIDSTTFENQLKVINFDVCLNDDLIIDISHKKDTLYFIYTFEGKCYHSLNNSKKPFQVNELRTFSFLSCRSNHNQLIIKKGRPFKCNIITIDKDVYVKNFVLNLSIANGPLHNLHTIFETLKEQQLDCSFSLNISKELRTINSQLNNESITSSLELQSRYQLILSYHIEQLYIVKFNKEVNYSISNSEIKKIKTISNHIIENPSLNHSQEQLCSHFFISQTKLQTGFKALHKTTVSNFTRNVRLEKSEDLLFNSDLNISEIVYSVGFTSRSYFSKIFKQKYDCNPTAYRAQFIKNKHYLTLSH</sequence>
<proteinExistence type="predicted"/>
<feature type="domain" description="HTH araC/xylS-type" evidence="4">
    <location>
        <begin position="263"/>
        <end position="361"/>
    </location>
</feature>
<evidence type="ECO:0000313" key="6">
    <source>
        <dbReference type="Proteomes" id="UP001597548"/>
    </source>
</evidence>
<keyword evidence="6" id="KW-1185">Reference proteome</keyword>
<dbReference type="Gene3D" id="1.10.10.60">
    <property type="entry name" value="Homeodomain-like"/>
    <property type="match status" value="1"/>
</dbReference>
<dbReference type="Pfam" id="PF12833">
    <property type="entry name" value="HTH_18"/>
    <property type="match status" value="1"/>
</dbReference>
<dbReference type="SUPFAM" id="SSF46689">
    <property type="entry name" value="Homeodomain-like"/>
    <property type="match status" value="1"/>
</dbReference>
<dbReference type="InterPro" id="IPR018060">
    <property type="entry name" value="HTH_AraC"/>
</dbReference>
<dbReference type="RefSeq" id="WP_194508037.1">
    <property type="nucleotide sequence ID" value="NZ_JADILU010000004.1"/>
</dbReference>
<organism evidence="5 6">
    <name type="scientific">Psychroserpens luteus</name>
    <dbReference type="NCBI Taxonomy" id="1434066"/>
    <lineage>
        <taxon>Bacteria</taxon>
        <taxon>Pseudomonadati</taxon>
        <taxon>Bacteroidota</taxon>
        <taxon>Flavobacteriia</taxon>
        <taxon>Flavobacteriales</taxon>
        <taxon>Flavobacteriaceae</taxon>
        <taxon>Psychroserpens</taxon>
    </lineage>
</organism>
<protein>
    <submittedName>
        <fullName evidence="5">Helix-turn-helix domain-containing protein</fullName>
    </submittedName>
</protein>
<evidence type="ECO:0000259" key="4">
    <source>
        <dbReference type="PROSITE" id="PS01124"/>
    </source>
</evidence>